<evidence type="ECO:0000256" key="3">
    <source>
        <dbReference type="ARBA" id="ARBA00023163"/>
    </source>
</evidence>
<reference evidence="8" key="1">
    <citation type="submission" date="2018-11" db="EMBL/GenBank/DDBJ databases">
        <authorList>
            <consortium name="Genoscope - CEA"/>
            <person name="William W."/>
        </authorList>
    </citation>
    <scope>NUCLEOTIDE SEQUENCE</scope>
</reference>
<dbReference type="AlphaFoldDB" id="A0A3P5YL85"/>
<evidence type="ECO:0000313" key="7">
    <source>
        <dbReference type="EMBL" id="CAG7867364.1"/>
    </source>
</evidence>
<feature type="region of interest" description="Disordered" evidence="5">
    <location>
        <begin position="138"/>
        <end position="182"/>
    </location>
</feature>
<protein>
    <recommendedName>
        <fullName evidence="6">DUF7650 domain-containing protein</fullName>
    </recommendedName>
</protein>
<dbReference type="PANTHER" id="PTHR13859:SF19">
    <property type="entry name" value="SANT DOMAIN-CONTAINING PROTEIN"/>
    <property type="match status" value="1"/>
</dbReference>
<dbReference type="Proteomes" id="UP000694005">
    <property type="component" value="Chromosome A09"/>
</dbReference>
<feature type="compositionally biased region" description="Basic and acidic residues" evidence="5">
    <location>
        <begin position="165"/>
        <end position="176"/>
    </location>
</feature>
<gene>
    <name evidence="8" type="ORF">BRAA09T41905Z</name>
    <name evidence="7" type="ORF">BRAPAZ1V2_A09P78310.2</name>
</gene>
<evidence type="ECO:0000256" key="4">
    <source>
        <dbReference type="ARBA" id="ARBA00023242"/>
    </source>
</evidence>
<sequence>MCEYTTTSIISPYVFILCLKDFVLKDRPVLVSKSFAEGNITLEKYVTTVKGLVGLRLLVEAVAIGGAAAYTSLTSAEIVNQLKGRSSRLSKARCNDIFWEAVWPRLLARGWRSEQRKDHRGYTIVFIAIITNLRREEDGSKETGSKPLVQVEDSEPSFLLNGENTESKASDRRQDSKPVVLTEHPKLPPIVWKLSFQRSRGASET</sequence>
<evidence type="ECO:0000259" key="6">
    <source>
        <dbReference type="Pfam" id="PF24662"/>
    </source>
</evidence>
<evidence type="ECO:0000256" key="2">
    <source>
        <dbReference type="ARBA" id="ARBA00023015"/>
    </source>
</evidence>
<dbReference type="EMBL" id="LS974625">
    <property type="protein sequence ID" value="CAG7867364.1"/>
    <property type="molecule type" value="Genomic_DNA"/>
</dbReference>
<dbReference type="PANTHER" id="PTHR13859">
    <property type="entry name" value="ATROPHIN-RELATED"/>
    <property type="match status" value="1"/>
</dbReference>
<feature type="domain" description="DUF7650" evidence="6">
    <location>
        <begin position="76"/>
        <end position="122"/>
    </location>
</feature>
<keyword evidence="3" id="KW-0804">Transcription</keyword>
<dbReference type="GO" id="GO:0005634">
    <property type="term" value="C:nucleus"/>
    <property type="evidence" value="ECO:0007669"/>
    <property type="project" value="UniProtKB-SubCell"/>
</dbReference>
<evidence type="ECO:0000313" key="8">
    <source>
        <dbReference type="EMBL" id="VDC64294.1"/>
    </source>
</evidence>
<organism evidence="8">
    <name type="scientific">Brassica campestris</name>
    <name type="common">Field mustard</name>
    <dbReference type="NCBI Taxonomy" id="3711"/>
    <lineage>
        <taxon>Eukaryota</taxon>
        <taxon>Viridiplantae</taxon>
        <taxon>Streptophyta</taxon>
        <taxon>Embryophyta</taxon>
        <taxon>Tracheophyta</taxon>
        <taxon>Spermatophyta</taxon>
        <taxon>Magnoliopsida</taxon>
        <taxon>eudicotyledons</taxon>
        <taxon>Gunneridae</taxon>
        <taxon>Pentapetalae</taxon>
        <taxon>rosids</taxon>
        <taxon>malvids</taxon>
        <taxon>Brassicales</taxon>
        <taxon>Brassicaceae</taxon>
        <taxon>Brassiceae</taxon>
        <taxon>Brassica</taxon>
    </lineage>
</organism>
<dbReference type="Gramene" id="A09p78310.2_BraZ1">
    <property type="protein sequence ID" value="A09p78310.2_BraZ1.CDS"/>
    <property type="gene ID" value="A09g78310.2_BraZ1"/>
</dbReference>
<keyword evidence="2" id="KW-0805">Transcription regulation</keyword>
<comment type="subcellular location">
    <subcellularLocation>
        <location evidence="1">Nucleus</location>
    </subcellularLocation>
</comment>
<name>A0A3P5YL85_BRACM</name>
<evidence type="ECO:0000256" key="5">
    <source>
        <dbReference type="SAM" id="MobiDB-lite"/>
    </source>
</evidence>
<proteinExistence type="predicted"/>
<dbReference type="EMBL" id="LR031568">
    <property type="protein sequence ID" value="VDC64294.1"/>
    <property type="molecule type" value="Genomic_DNA"/>
</dbReference>
<accession>A0A3P5YL85</accession>
<keyword evidence="4" id="KW-0539">Nucleus</keyword>
<dbReference type="Pfam" id="PF24662">
    <property type="entry name" value="DUF7650"/>
    <property type="match status" value="1"/>
</dbReference>
<dbReference type="InterPro" id="IPR056067">
    <property type="entry name" value="DUF7650"/>
</dbReference>
<evidence type="ECO:0000256" key="1">
    <source>
        <dbReference type="ARBA" id="ARBA00004123"/>
    </source>
</evidence>